<name>A0A286GK72_9BACT</name>
<feature type="transmembrane region" description="Helical" evidence="1">
    <location>
        <begin position="218"/>
        <end position="235"/>
    </location>
</feature>
<keyword evidence="1" id="KW-1133">Transmembrane helix</keyword>
<feature type="transmembrane region" description="Helical" evidence="1">
    <location>
        <begin position="74"/>
        <end position="92"/>
    </location>
</feature>
<keyword evidence="1" id="KW-0812">Transmembrane</keyword>
<reference evidence="3" key="1">
    <citation type="submission" date="2017-09" db="EMBL/GenBank/DDBJ databases">
        <authorList>
            <person name="Varghese N."/>
            <person name="Submissions S."/>
        </authorList>
    </citation>
    <scope>NUCLEOTIDE SEQUENCE [LARGE SCALE GENOMIC DNA]</scope>
    <source>
        <strain evidence="3">DSM 29961</strain>
    </source>
</reference>
<organism evidence="2 3">
    <name type="scientific">Spirosoma fluviale</name>
    <dbReference type="NCBI Taxonomy" id="1597977"/>
    <lineage>
        <taxon>Bacteria</taxon>
        <taxon>Pseudomonadati</taxon>
        <taxon>Bacteroidota</taxon>
        <taxon>Cytophagia</taxon>
        <taxon>Cytophagales</taxon>
        <taxon>Cytophagaceae</taxon>
        <taxon>Spirosoma</taxon>
    </lineage>
</organism>
<protein>
    <submittedName>
        <fullName evidence="2">Uncharacterized protein</fullName>
    </submittedName>
</protein>
<gene>
    <name evidence="2" type="ORF">SAMN06269250_5058</name>
</gene>
<evidence type="ECO:0000256" key="1">
    <source>
        <dbReference type="SAM" id="Phobius"/>
    </source>
</evidence>
<feature type="transmembrane region" description="Helical" evidence="1">
    <location>
        <begin position="150"/>
        <end position="170"/>
    </location>
</feature>
<dbReference type="RefSeq" id="WP_097129526.1">
    <property type="nucleotide sequence ID" value="NZ_OCNH01000005.1"/>
</dbReference>
<proteinExistence type="predicted"/>
<dbReference type="Proteomes" id="UP000219452">
    <property type="component" value="Unassembled WGS sequence"/>
</dbReference>
<keyword evidence="1" id="KW-0472">Membrane</keyword>
<keyword evidence="3" id="KW-1185">Reference proteome</keyword>
<feature type="transmembrane region" description="Helical" evidence="1">
    <location>
        <begin position="190"/>
        <end position="211"/>
    </location>
</feature>
<evidence type="ECO:0000313" key="2">
    <source>
        <dbReference type="EMBL" id="SOD95937.1"/>
    </source>
</evidence>
<accession>A0A286GK72</accession>
<feature type="transmembrane region" description="Helical" evidence="1">
    <location>
        <begin position="98"/>
        <end position="118"/>
    </location>
</feature>
<dbReference type="OrthoDB" id="875405at2"/>
<sequence length="338" mass="37160">MASVRLFLTPKTGFFILLTALLISVELAVTHTTGFSRHPVAVSLGVLFDLVVVTTGLFYWLVAKPLQLPRSRTILVAILMLRLASLILPEAAFLSNQFWPYLLVLTEAMALTLAGFRIRTIVQTYKRLRPLMDAESALHGSLAGVFGEKAAGFIIGEGLTLYYVLLGWRLTSAVPFGSTAVTTHRESGQIALVIGLLVVGVIETAGVHLLLNRWSPSVAFWVTLASVYGFLFFIADCIATVKRPSYLTDTHLHIRFGVRWRATIPRPAIVTVERIHEKPAKQPGQLQGAFLTAPTALLVFREPIRFQGPYGLTKQVSRLTFCADNPVSFVDQLMDGIG</sequence>
<dbReference type="EMBL" id="OCNH01000005">
    <property type="protein sequence ID" value="SOD95937.1"/>
    <property type="molecule type" value="Genomic_DNA"/>
</dbReference>
<dbReference type="AlphaFoldDB" id="A0A286GK72"/>
<feature type="transmembrane region" description="Helical" evidence="1">
    <location>
        <begin position="38"/>
        <end position="62"/>
    </location>
</feature>
<evidence type="ECO:0000313" key="3">
    <source>
        <dbReference type="Proteomes" id="UP000219452"/>
    </source>
</evidence>